<name>A0A5C1NB83_9GAMM</name>
<proteinExistence type="predicted"/>
<dbReference type="Proteomes" id="UP000324285">
    <property type="component" value="Chromosome"/>
</dbReference>
<dbReference type="SUPFAM" id="SSF51182">
    <property type="entry name" value="RmlC-like cupins"/>
    <property type="match status" value="1"/>
</dbReference>
<evidence type="ECO:0000313" key="1">
    <source>
        <dbReference type="EMBL" id="QEM80231.1"/>
    </source>
</evidence>
<reference evidence="1" key="1">
    <citation type="submission" date="2021-02" db="EMBL/GenBank/DDBJ databases">
        <title>Strain Y2R2, a novel species of the genus Halomonas.</title>
        <authorList>
            <person name="Huang H."/>
        </authorList>
    </citation>
    <scope>NUCLEOTIDE SEQUENCE</scope>
    <source>
        <strain evidence="1">Y2R2</strain>
    </source>
</reference>
<dbReference type="Gene3D" id="2.60.120.10">
    <property type="entry name" value="Jelly Rolls"/>
    <property type="match status" value="1"/>
</dbReference>
<sequence>MTNSNHLEEDRNQDGCETEYPFHITKEQDRDLRQKAARAIPSPIISQASFFDEYVQQLMIPPVVMDMARKAENMRLSSWEVAAIRKHLSPSKHPDGKVGLLRRILRLKAEADPSHPPYIRVACTGKSQYDYLAEADGHIREPLHEDKGDIGSPVVLEIWPAQHYSPIHSHGETTGIVFCLAGQLDVMLYKSLDWNAEKLGLTTLSPGQCAWLSKDTYPVHRVYCPLNGGEGKTGPGFINSTEEFGASFHVYLDEDEVPMMPHDYEVHHNDIEKHPSHSRETFNFISEDKREEDKFETHSDLSWAVLRRVLAETEIS</sequence>
<evidence type="ECO:0008006" key="3">
    <source>
        <dbReference type="Google" id="ProtNLM"/>
    </source>
</evidence>
<dbReference type="AlphaFoldDB" id="A0A5C1NB83"/>
<evidence type="ECO:0000313" key="2">
    <source>
        <dbReference type="Proteomes" id="UP000324285"/>
    </source>
</evidence>
<dbReference type="EMBL" id="CP038437">
    <property type="protein sequence ID" value="QEM80231.1"/>
    <property type="molecule type" value="Genomic_DNA"/>
</dbReference>
<dbReference type="OrthoDB" id="7059163at2"/>
<keyword evidence="2" id="KW-1185">Reference proteome</keyword>
<gene>
    <name evidence="1" type="ORF">E4T21_00655</name>
</gene>
<accession>A0A5C1NB83</accession>
<organism evidence="1 2">
    <name type="scientific">Halomonas binhaiensis</name>
    <dbReference type="NCBI Taxonomy" id="2562282"/>
    <lineage>
        <taxon>Bacteria</taxon>
        <taxon>Pseudomonadati</taxon>
        <taxon>Pseudomonadota</taxon>
        <taxon>Gammaproteobacteria</taxon>
        <taxon>Oceanospirillales</taxon>
        <taxon>Halomonadaceae</taxon>
        <taxon>Halomonas</taxon>
    </lineage>
</organism>
<protein>
    <recommendedName>
        <fullName evidence="3">Cysteine dioxygenase</fullName>
    </recommendedName>
</protein>
<dbReference type="RefSeq" id="WP_149282600.1">
    <property type="nucleotide sequence ID" value="NZ_CP038437.2"/>
</dbReference>
<dbReference type="InterPro" id="IPR011051">
    <property type="entry name" value="RmlC_Cupin_sf"/>
</dbReference>
<dbReference type="KEGG" id="hbh:E4T21_00655"/>
<dbReference type="InterPro" id="IPR014710">
    <property type="entry name" value="RmlC-like_jellyroll"/>
</dbReference>